<evidence type="ECO:0000256" key="6">
    <source>
        <dbReference type="ARBA" id="ARBA00047639"/>
    </source>
</evidence>
<evidence type="ECO:0000256" key="5">
    <source>
        <dbReference type="ARBA" id="ARBA00022917"/>
    </source>
</evidence>
<dbReference type="PROSITE" id="PS50862">
    <property type="entry name" value="AA_TRNA_LIGASE_II"/>
    <property type="match status" value="1"/>
</dbReference>
<dbReference type="SUPFAM" id="SSF55681">
    <property type="entry name" value="Class II aaRS and biotin synthetases"/>
    <property type="match status" value="1"/>
</dbReference>
<feature type="binding site" evidence="8">
    <location>
        <position position="154"/>
    </location>
    <ligand>
        <name>L-histidine</name>
        <dbReference type="ChEBI" id="CHEBI:57595"/>
    </ligand>
</feature>
<dbReference type="InterPro" id="IPR006195">
    <property type="entry name" value="aa-tRNA-synth_II"/>
</dbReference>
<keyword evidence="11" id="KW-1185">Reference proteome</keyword>
<dbReference type="AlphaFoldDB" id="A0A6L5X217"/>
<dbReference type="RefSeq" id="WP_154524077.1">
    <property type="nucleotide sequence ID" value="NZ_JAQYJL010000018.1"/>
</dbReference>
<dbReference type="GO" id="GO:0004821">
    <property type="term" value="F:histidine-tRNA ligase activity"/>
    <property type="evidence" value="ECO:0007669"/>
    <property type="project" value="UniProtKB-UniRule"/>
</dbReference>
<evidence type="ECO:0000256" key="8">
    <source>
        <dbReference type="PIRSR" id="PIRSR001549-1"/>
    </source>
</evidence>
<accession>A0A6L5X217</accession>
<comment type="catalytic activity">
    <reaction evidence="6">
        <text>tRNA(His) + L-histidine + ATP = L-histidyl-tRNA(His) + AMP + diphosphate + H(+)</text>
        <dbReference type="Rhea" id="RHEA:17313"/>
        <dbReference type="Rhea" id="RHEA-COMP:9665"/>
        <dbReference type="Rhea" id="RHEA-COMP:9689"/>
        <dbReference type="ChEBI" id="CHEBI:15378"/>
        <dbReference type="ChEBI" id="CHEBI:30616"/>
        <dbReference type="ChEBI" id="CHEBI:33019"/>
        <dbReference type="ChEBI" id="CHEBI:57595"/>
        <dbReference type="ChEBI" id="CHEBI:78442"/>
        <dbReference type="ChEBI" id="CHEBI:78527"/>
        <dbReference type="ChEBI" id="CHEBI:456215"/>
        <dbReference type="EC" id="6.1.1.21"/>
    </reaction>
</comment>
<feature type="binding site" evidence="8">
    <location>
        <begin position="106"/>
        <end position="108"/>
    </location>
    <ligand>
        <name>L-histidine</name>
        <dbReference type="ChEBI" id="CHEBI:57595"/>
    </ligand>
</feature>
<evidence type="ECO:0000256" key="4">
    <source>
        <dbReference type="ARBA" id="ARBA00022840"/>
    </source>
</evidence>
<evidence type="ECO:0000256" key="7">
    <source>
        <dbReference type="NCBIfam" id="TIGR00442"/>
    </source>
</evidence>
<organism evidence="10 11">
    <name type="scientific">Porcincola intestinalis</name>
    <dbReference type="NCBI Taxonomy" id="2606632"/>
    <lineage>
        <taxon>Bacteria</taxon>
        <taxon>Bacillati</taxon>
        <taxon>Bacillota</taxon>
        <taxon>Clostridia</taxon>
        <taxon>Lachnospirales</taxon>
        <taxon>Lachnospiraceae</taxon>
        <taxon>Porcincola</taxon>
    </lineage>
</organism>
<name>A0A6L5X217_9FIRM</name>
<dbReference type="NCBIfam" id="TIGR00442">
    <property type="entry name" value="hisS"/>
    <property type="match status" value="1"/>
</dbReference>
<feature type="binding site" evidence="8">
    <location>
        <position position="150"/>
    </location>
    <ligand>
        <name>L-histidine</name>
        <dbReference type="ChEBI" id="CHEBI:57595"/>
    </ligand>
</feature>
<dbReference type="Gene3D" id="3.30.930.10">
    <property type="entry name" value="Bira Bifunctional Protein, Domain 2"/>
    <property type="match status" value="1"/>
</dbReference>
<evidence type="ECO:0000256" key="2">
    <source>
        <dbReference type="ARBA" id="ARBA00012815"/>
    </source>
</evidence>
<dbReference type="CDD" id="cd00773">
    <property type="entry name" value="HisRS-like_core"/>
    <property type="match status" value="1"/>
</dbReference>
<protein>
    <recommendedName>
        <fullName evidence="2 7">Histidine--tRNA ligase</fullName>
        <ecNumber evidence="2 7">6.1.1.21</ecNumber>
    </recommendedName>
</protein>
<gene>
    <name evidence="10" type="primary">hisS</name>
    <name evidence="10" type="ORF">FYJ35_04940</name>
</gene>
<dbReference type="PANTHER" id="PTHR11476">
    <property type="entry name" value="HISTIDYL-TRNA SYNTHETASE"/>
    <property type="match status" value="1"/>
</dbReference>
<feature type="binding site" evidence="8">
    <location>
        <position position="314"/>
    </location>
    <ligand>
        <name>L-histidine</name>
        <dbReference type="ChEBI" id="CHEBI:57595"/>
    </ligand>
</feature>
<feature type="binding site" evidence="8">
    <location>
        <position position="136"/>
    </location>
    <ligand>
        <name>L-histidine</name>
        <dbReference type="ChEBI" id="CHEBI:57595"/>
    </ligand>
</feature>
<comment type="caution">
    <text evidence="10">The sequence shown here is derived from an EMBL/GenBank/DDBJ whole genome shotgun (WGS) entry which is preliminary data.</text>
</comment>
<feature type="domain" description="Aminoacyl-transfer RNA synthetases class-II family profile" evidence="9">
    <location>
        <begin position="10"/>
        <end position="397"/>
    </location>
</feature>
<dbReference type="InterPro" id="IPR004516">
    <property type="entry name" value="HisRS/HisZ"/>
</dbReference>
<dbReference type="InterPro" id="IPR015807">
    <property type="entry name" value="His-tRNA-ligase"/>
</dbReference>
<dbReference type="GO" id="GO:0005737">
    <property type="term" value="C:cytoplasm"/>
    <property type="evidence" value="ECO:0007669"/>
    <property type="project" value="UniProtKB-UniRule"/>
</dbReference>
<sequence>MKFIQTPVKGMQDFLPSDMQLRQHVLSTIRRTYAQFGFNEIETPMMEHIENLTGKNGGENEKLIFKVLKRGAELQRALGKIRAGGETGTDANEDGTVLADSALRYDLTVPLSRYYSCHKNDLPTPFKALQIGNVFRADRPQKGRFRQFTQCDIDIIGDSSSMAEIELIAATSKALTRIFSEVNVHGFTVHINDRRILKAMAENAGFPADSCDEVFIILDKMDKIGKDGVKEELLKEGFDAAATDRYIGYFDELEKVLGQADGKEQAALIQDFIAKTCGDKIEEGVGSSLSSIMEAAGGMIDSDITLKFDPTLVRGMGYYTGTIFEITIDNYSFSIAGGGRYDKMVGKFSGQDAPACGFSIGFERIYTILKDLNWKSTDEAEKKAYLVDLKSAASRVPEVFAKATAERGEGLTVTVEPLKKNAKFQIDTLEKAGYTTVTKVYADTEL</sequence>
<evidence type="ECO:0000313" key="11">
    <source>
        <dbReference type="Proteomes" id="UP000481852"/>
    </source>
</evidence>
<dbReference type="PIRSF" id="PIRSF001549">
    <property type="entry name" value="His-tRNA_synth"/>
    <property type="match status" value="1"/>
</dbReference>
<keyword evidence="5" id="KW-0648">Protein biosynthesis</keyword>
<dbReference type="PANTHER" id="PTHR11476:SF7">
    <property type="entry name" value="HISTIDINE--TRNA LIGASE"/>
    <property type="match status" value="1"/>
</dbReference>
<evidence type="ECO:0000259" key="9">
    <source>
        <dbReference type="PROSITE" id="PS50862"/>
    </source>
</evidence>
<evidence type="ECO:0000256" key="3">
    <source>
        <dbReference type="ARBA" id="ARBA00022741"/>
    </source>
</evidence>
<evidence type="ECO:0000256" key="1">
    <source>
        <dbReference type="ARBA" id="ARBA00008226"/>
    </source>
</evidence>
<reference evidence="10 11" key="1">
    <citation type="submission" date="2019-08" db="EMBL/GenBank/DDBJ databases">
        <title>In-depth cultivation of the pig gut microbiome towards novel bacterial diversity and tailored functional studies.</title>
        <authorList>
            <person name="Wylensek D."/>
            <person name="Hitch T.C.A."/>
            <person name="Clavel T."/>
        </authorList>
    </citation>
    <scope>NUCLEOTIDE SEQUENCE [LARGE SCALE GENOMIC DNA]</scope>
    <source>
        <strain evidence="10 11">Oil+RF-744-WCA-WT-11</strain>
    </source>
</reference>
<proteinExistence type="inferred from homology"/>
<dbReference type="Proteomes" id="UP000481852">
    <property type="component" value="Unassembled WGS sequence"/>
</dbReference>
<dbReference type="EMBL" id="VULZ01000004">
    <property type="protein sequence ID" value="MSS14391.1"/>
    <property type="molecule type" value="Genomic_DNA"/>
</dbReference>
<dbReference type="GO" id="GO:0005524">
    <property type="term" value="F:ATP binding"/>
    <property type="evidence" value="ECO:0007669"/>
    <property type="project" value="UniProtKB-KW"/>
</dbReference>
<dbReference type="InterPro" id="IPR045864">
    <property type="entry name" value="aa-tRNA-synth_II/BPL/LPL"/>
</dbReference>
<keyword evidence="4" id="KW-0067">ATP-binding</keyword>
<evidence type="ECO:0000313" key="10">
    <source>
        <dbReference type="EMBL" id="MSS14391.1"/>
    </source>
</evidence>
<dbReference type="EC" id="6.1.1.21" evidence="2 7"/>
<keyword evidence="10" id="KW-0436">Ligase</keyword>
<dbReference type="GO" id="GO:0006427">
    <property type="term" value="P:histidyl-tRNA aminoacylation"/>
    <property type="evidence" value="ECO:0007669"/>
    <property type="project" value="UniProtKB-UniRule"/>
</dbReference>
<dbReference type="GO" id="GO:0140096">
    <property type="term" value="F:catalytic activity, acting on a protein"/>
    <property type="evidence" value="ECO:0007669"/>
    <property type="project" value="UniProtKB-ARBA"/>
</dbReference>
<dbReference type="InterPro" id="IPR041715">
    <property type="entry name" value="HisRS-like_core"/>
</dbReference>
<dbReference type="GO" id="GO:0016740">
    <property type="term" value="F:transferase activity"/>
    <property type="evidence" value="ECO:0007669"/>
    <property type="project" value="UniProtKB-ARBA"/>
</dbReference>
<feature type="binding site" evidence="8">
    <location>
        <begin position="318"/>
        <end position="319"/>
    </location>
    <ligand>
        <name>L-histidine</name>
        <dbReference type="ChEBI" id="CHEBI:57595"/>
    </ligand>
</feature>
<dbReference type="Pfam" id="PF13393">
    <property type="entry name" value="tRNA-synt_His"/>
    <property type="match status" value="2"/>
</dbReference>
<keyword evidence="3" id="KW-0547">Nucleotide-binding</keyword>
<comment type="similarity">
    <text evidence="1">Belongs to the class-II aminoacyl-tRNA synthetase family.</text>
</comment>